<keyword evidence="4 12" id="KW-0812">Transmembrane</keyword>
<dbReference type="GO" id="GO:0005085">
    <property type="term" value="F:guanyl-nucleotide exchange factor activity"/>
    <property type="evidence" value="ECO:0007669"/>
    <property type="project" value="EnsemblFungi"/>
</dbReference>
<organism evidence="13 14">
    <name type="scientific">Henningerozyma blattae (strain ATCC 34711 / CBS 6284 / DSM 70876 / NBRC 10599 / NRRL Y-10934 / UCD 77-7)</name>
    <name type="common">Yeast</name>
    <name type="synonym">Tetrapisispora blattae</name>
    <dbReference type="NCBI Taxonomy" id="1071380"/>
    <lineage>
        <taxon>Eukaryota</taxon>
        <taxon>Fungi</taxon>
        <taxon>Dikarya</taxon>
        <taxon>Ascomycota</taxon>
        <taxon>Saccharomycotina</taxon>
        <taxon>Saccharomycetes</taxon>
        <taxon>Saccharomycetales</taxon>
        <taxon>Saccharomycetaceae</taxon>
        <taxon>Henningerozyma</taxon>
    </lineage>
</organism>
<evidence type="ECO:0000256" key="12">
    <source>
        <dbReference type="SAM" id="Phobius"/>
    </source>
</evidence>
<evidence type="ECO:0000256" key="8">
    <source>
        <dbReference type="ARBA" id="ARBA00023010"/>
    </source>
</evidence>
<evidence type="ECO:0000256" key="11">
    <source>
        <dbReference type="SAM" id="MobiDB-lite"/>
    </source>
</evidence>
<keyword evidence="9 10" id="KW-0472">Membrane</keyword>
<evidence type="ECO:0000256" key="1">
    <source>
        <dbReference type="ARBA" id="ARBA00004389"/>
    </source>
</evidence>
<dbReference type="eggNOG" id="KOG3457">
    <property type="taxonomic scope" value="Eukaryota"/>
</dbReference>
<dbReference type="GO" id="GO:0005784">
    <property type="term" value="C:Sec61 translocon complex"/>
    <property type="evidence" value="ECO:0007669"/>
    <property type="project" value="UniProtKB-UniRule"/>
</dbReference>
<evidence type="ECO:0000313" key="13">
    <source>
        <dbReference type="EMBL" id="CCH60305.1"/>
    </source>
</evidence>
<dbReference type="GO" id="GO:0006886">
    <property type="term" value="P:intracellular protein transport"/>
    <property type="evidence" value="ECO:0007669"/>
    <property type="project" value="InterPro"/>
</dbReference>
<keyword evidence="3 10" id="KW-0813">Transport</keyword>
<dbReference type="FunCoup" id="I2H1Q3">
    <property type="interactions" value="162"/>
</dbReference>
<dbReference type="PIRSF" id="PIRSF006398">
    <property type="entry name" value="Sec61_beta_euk"/>
    <property type="match status" value="1"/>
</dbReference>
<evidence type="ECO:0000256" key="10">
    <source>
        <dbReference type="PIRNR" id="PIRNR006398"/>
    </source>
</evidence>
<evidence type="ECO:0000256" key="4">
    <source>
        <dbReference type="ARBA" id="ARBA00022692"/>
    </source>
</evidence>
<reference evidence="13 14" key="1">
    <citation type="journal article" date="2011" name="Proc. Natl. Acad. Sci. U.S.A.">
        <title>Evolutionary erosion of yeast sex chromosomes by mating-type switching accidents.</title>
        <authorList>
            <person name="Gordon J.L."/>
            <person name="Armisen D."/>
            <person name="Proux-Wera E."/>
            <person name="Oheigeartaigh S.S."/>
            <person name="Byrne K.P."/>
            <person name="Wolfe K.H."/>
        </authorList>
    </citation>
    <scope>NUCLEOTIDE SEQUENCE [LARGE SCALE GENOMIC DNA]</scope>
    <source>
        <strain evidence="14">ATCC 34711 / CBS 6284 / DSM 70876 / NBRC 10599 / NRRL Y-10934 / UCD 77-7</strain>
    </source>
</reference>
<keyword evidence="6 10" id="KW-0653">Protein transport</keyword>
<comment type="function">
    <text evidence="10">Necessary for protein translocation in the endoplasmic reticulum.</text>
</comment>
<keyword evidence="14" id="KW-1185">Reference proteome</keyword>
<evidence type="ECO:0000256" key="2">
    <source>
        <dbReference type="ARBA" id="ARBA00006103"/>
    </source>
</evidence>
<feature type="region of interest" description="Disordered" evidence="11">
    <location>
        <begin position="1"/>
        <end position="40"/>
    </location>
</feature>
<comment type="subcellular location">
    <subcellularLocation>
        <location evidence="1">Endoplasmic reticulum membrane</location>
        <topology evidence="1">Single-pass membrane protein</topology>
    </subcellularLocation>
</comment>
<dbReference type="KEGG" id="tbl:TBLA_0C05090"/>
<dbReference type="InterPro" id="IPR016482">
    <property type="entry name" value="SecG/Sec61-beta/Sbh"/>
</dbReference>
<evidence type="ECO:0000256" key="5">
    <source>
        <dbReference type="ARBA" id="ARBA00022824"/>
    </source>
</evidence>
<dbReference type="InParanoid" id="I2H1Q3"/>
<gene>
    <name evidence="13" type="primary">TBLA0C05090</name>
    <name evidence="13" type="ORF">TBLA_0C05090</name>
</gene>
<evidence type="ECO:0000256" key="6">
    <source>
        <dbReference type="ARBA" id="ARBA00022927"/>
    </source>
</evidence>
<dbReference type="OMA" id="FITCIMA"/>
<dbReference type="GeneID" id="14495285"/>
<evidence type="ECO:0000256" key="7">
    <source>
        <dbReference type="ARBA" id="ARBA00022989"/>
    </source>
</evidence>
<dbReference type="AlphaFoldDB" id="I2H1Q3"/>
<dbReference type="STRING" id="1071380.I2H1Q3"/>
<dbReference type="GO" id="GO:0071261">
    <property type="term" value="C:Ssh1 translocon complex"/>
    <property type="evidence" value="ECO:0007669"/>
    <property type="project" value="EnsemblFungi"/>
</dbReference>
<protein>
    <recommendedName>
        <fullName evidence="10">Protein transport protein Sec61 subunit beta</fullName>
    </recommendedName>
</protein>
<keyword evidence="8 10" id="KW-0811">Translocation</keyword>
<dbReference type="Proteomes" id="UP000002866">
    <property type="component" value="Chromosome 3"/>
</dbReference>
<keyword evidence="5 10" id="KW-0256">Endoplasmic reticulum</keyword>
<evidence type="ECO:0000256" key="9">
    <source>
        <dbReference type="ARBA" id="ARBA00023136"/>
    </source>
</evidence>
<dbReference type="EMBL" id="HE806318">
    <property type="protein sequence ID" value="CCH60305.1"/>
    <property type="molecule type" value="Genomic_DNA"/>
</dbReference>
<evidence type="ECO:0000313" key="14">
    <source>
        <dbReference type="Proteomes" id="UP000002866"/>
    </source>
</evidence>
<dbReference type="RefSeq" id="XP_004179824.1">
    <property type="nucleotide sequence ID" value="XM_004179776.1"/>
</dbReference>
<dbReference type="GO" id="GO:0006614">
    <property type="term" value="P:SRP-dependent cotranslational protein targeting to membrane"/>
    <property type="evidence" value="ECO:0007669"/>
    <property type="project" value="EnsemblFungi"/>
</dbReference>
<dbReference type="GO" id="GO:0005637">
    <property type="term" value="C:nuclear inner membrane"/>
    <property type="evidence" value="ECO:0007669"/>
    <property type="project" value="EnsemblFungi"/>
</dbReference>
<keyword evidence="7 12" id="KW-1133">Transmembrane helix</keyword>
<accession>I2H1Q3</accession>
<evidence type="ECO:0000256" key="3">
    <source>
        <dbReference type="ARBA" id="ARBA00022448"/>
    </source>
</evidence>
<dbReference type="InterPro" id="IPR030671">
    <property type="entry name" value="Sec61-beta/Sbh"/>
</dbReference>
<dbReference type="Pfam" id="PF03911">
    <property type="entry name" value="Sec61_beta"/>
    <property type="match status" value="1"/>
</dbReference>
<sequence length="91" mass="9688">MASTPPGGHKTLQKRKFAQQARDRATKQRPTSSRQAGFGGSSAAVLKIATDDSSTSSLRVDPLVILFMSVGFIFSVIVLHVLAKMAAKSVE</sequence>
<dbReference type="PANTHER" id="PTHR13509">
    <property type="entry name" value="SEC61 SUBUNIT BETA"/>
    <property type="match status" value="1"/>
</dbReference>
<comment type="similarity">
    <text evidence="2 10">Belongs to the SEC61-beta family.</text>
</comment>
<name>I2H1Q3_HENB6</name>
<dbReference type="OrthoDB" id="5401193at2759"/>
<proteinExistence type="inferred from homology"/>
<dbReference type="HOGENOM" id="CLU_133423_1_1_1"/>
<feature type="transmembrane region" description="Helical" evidence="12">
    <location>
        <begin position="63"/>
        <end position="83"/>
    </location>
</feature>